<dbReference type="GO" id="GO:0043565">
    <property type="term" value="F:sequence-specific DNA binding"/>
    <property type="evidence" value="ECO:0007669"/>
    <property type="project" value="InterPro"/>
</dbReference>
<accession>A0A1F4UA45</accession>
<gene>
    <name evidence="1" type="ORF">A2Y85_07165</name>
</gene>
<reference evidence="1 2" key="1">
    <citation type="journal article" date="2016" name="Nat. Commun.">
        <title>Thousands of microbial genomes shed light on interconnected biogeochemical processes in an aquifer system.</title>
        <authorList>
            <person name="Anantharaman K."/>
            <person name="Brown C.T."/>
            <person name="Hug L.A."/>
            <person name="Sharon I."/>
            <person name="Castelle C.J."/>
            <person name="Probst A.J."/>
            <person name="Thomas B.C."/>
            <person name="Singh A."/>
            <person name="Wilkins M.J."/>
            <person name="Karaoz U."/>
            <person name="Brodie E.L."/>
            <person name="Williams K.H."/>
            <person name="Hubbard S.S."/>
            <person name="Banfield J.F."/>
        </authorList>
    </citation>
    <scope>NUCLEOTIDE SEQUENCE [LARGE SCALE GENOMIC DNA]</scope>
</reference>
<dbReference type="InterPro" id="IPR010921">
    <property type="entry name" value="Trp_repressor/repl_initiator"/>
</dbReference>
<dbReference type="AlphaFoldDB" id="A0A1F4UA45"/>
<organism evidence="1 2">
    <name type="scientific">candidate division WOR-3 bacterium RBG_13_43_14</name>
    <dbReference type="NCBI Taxonomy" id="1802590"/>
    <lineage>
        <taxon>Bacteria</taxon>
        <taxon>Bacteria division WOR-3</taxon>
    </lineage>
</organism>
<evidence type="ECO:0008006" key="3">
    <source>
        <dbReference type="Google" id="ProtNLM"/>
    </source>
</evidence>
<proteinExistence type="predicted"/>
<sequence length="97" mass="11078">MDGLTPEVLLGLLKSEKGISEEQLGRRGDGVMRGMVAELLYRYCNTTQRQIGGLLGGIDYVSVHQLRRRFRQKMTGDKNLLKRYKKLEARIKHACTL</sequence>
<protein>
    <recommendedName>
        <fullName evidence="3">Chromosomal replication initiator DnaA C-terminal domain-containing protein</fullName>
    </recommendedName>
</protein>
<evidence type="ECO:0000313" key="2">
    <source>
        <dbReference type="Proteomes" id="UP000177025"/>
    </source>
</evidence>
<name>A0A1F4UA45_UNCW3</name>
<comment type="caution">
    <text evidence="1">The sequence shown here is derived from an EMBL/GenBank/DDBJ whole genome shotgun (WGS) entry which is preliminary data.</text>
</comment>
<dbReference type="Proteomes" id="UP000177025">
    <property type="component" value="Unassembled WGS sequence"/>
</dbReference>
<dbReference type="Gene3D" id="1.10.1750.10">
    <property type="match status" value="1"/>
</dbReference>
<evidence type="ECO:0000313" key="1">
    <source>
        <dbReference type="EMBL" id="OGC41828.1"/>
    </source>
</evidence>
<dbReference type="SUPFAM" id="SSF48295">
    <property type="entry name" value="TrpR-like"/>
    <property type="match status" value="1"/>
</dbReference>
<dbReference type="EMBL" id="MEUM01000093">
    <property type="protein sequence ID" value="OGC41828.1"/>
    <property type="molecule type" value="Genomic_DNA"/>
</dbReference>